<dbReference type="PROSITE" id="PS50191">
    <property type="entry name" value="CRAL_TRIO"/>
    <property type="match status" value="1"/>
</dbReference>
<name>A0A8J2KE06_9HEXA</name>
<sequence length="164" mass="18763">MNKYSTIHTTSNNIVNNECLVWIAEVGKWPVRNILEGGYARDLNWHVKQIFHRAFKTVQQRPTADERAQGLVCILDFEGLKLEELTYLPSALFLFSFIENVIGVINKFVGDLIILNASYLAEAIMRFLRPVLGGIFERTVIYGTNKAVWLPKLRRLISANNLPE</sequence>
<dbReference type="InterPro" id="IPR001251">
    <property type="entry name" value="CRAL-TRIO_dom"/>
</dbReference>
<feature type="non-terminal residue" evidence="2">
    <location>
        <position position="1"/>
    </location>
</feature>
<dbReference type="OrthoDB" id="6432525at2759"/>
<feature type="domain" description="CRAL-TRIO" evidence="1">
    <location>
        <begin position="49"/>
        <end position="164"/>
    </location>
</feature>
<protein>
    <recommendedName>
        <fullName evidence="1">CRAL-TRIO domain-containing protein</fullName>
    </recommendedName>
</protein>
<dbReference type="EMBL" id="CAJVCH010108464">
    <property type="protein sequence ID" value="CAG7724329.1"/>
    <property type="molecule type" value="Genomic_DNA"/>
</dbReference>
<dbReference type="Proteomes" id="UP000708208">
    <property type="component" value="Unassembled WGS sequence"/>
</dbReference>
<organism evidence="2 3">
    <name type="scientific">Allacma fusca</name>
    <dbReference type="NCBI Taxonomy" id="39272"/>
    <lineage>
        <taxon>Eukaryota</taxon>
        <taxon>Metazoa</taxon>
        <taxon>Ecdysozoa</taxon>
        <taxon>Arthropoda</taxon>
        <taxon>Hexapoda</taxon>
        <taxon>Collembola</taxon>
        <taxon>Symphypleona</taxon>
        <taxon>Sminthuridae</taxon>
        <taxon>Allacma</taxon>
    </lineage>
</organism>
<dbReference type="AlphaFoldDB" id="A0A8J2KE06"/>
<gene>
    <name evidence="2" type="ORF">AFUS01_LOCUS13361</name>
</gene>
<dbReference type="Pfam" id="PF00650">
    <property type="entry name" value="CRAL_TRIO"/>
    <property type="match status" value="1"/>
</dbReference>
<proteinExistence type="predicted"/>
<comment type="caution">
    <text evidence="2">The sequence shown here is derived from an EMBL/GenBank/DDBJ whole genome shotgun (WGS) entry which is preliminary data.</text>
</comment>
<accession>A0A8J2KE06</accession>
<evidence type="ECO:0000259" key="1">
    <source>
        <dbReference type="PROSITE" id="PS50191"/>
    </source>
</evidence>
<reference evidence="2" key="1">
    <citation type="submission" date="2021-06" db="EMBL/GenBank/DDBJ databases">
        <authorList>
            <person name="Hodson N. C."/>
            <person name="Mongue J. A."/>
            <person name="Jaron S. K."/>
        </authorList>
    </citation>
    <scope>NUCLEOTIDE SEQUENCE</scope>
</reference>
<evidence type="ECO:0000313" key="3">
    <source>
        <dbReference type="Proteomes" id="UP000708208"/>
    </source>
</evidence>
<evidence type="ECO:0000313" key="2">
    <source>
        <dbReference type="EMBL" id="CAG7724329.1"/>
    </source>
</evidence>
<keyword evidence="3" id="KW-1185">Reference proteome</keyword>